<proteinExistence type="predicted"/>
<evidence type="ECO:0000256" key="1">
    <source>
        <dbReference type="SAM" id="MobiDB-lite"/>
    </source>
</evidence>
<organism evidence="2 3">
    <name type="scientific">Legionella worsleiensis</name>
    <dbReference type="NCBI Taxonomy" id="45076"/>
    <lineage>
        <taxon>Bacteria</taxon>
        <taxon>Pseudomonadati</taxon>
        <taxon>Pseudomonadota</taxon>
        <taxon>Gammaproteobacteria</taxon>
        <taxon>Legionellales</taxon>
        <taxon>Legionellaceae</taxon>
        <taxon>Legionella</taxon>
    </lineage>
</organism>
<dbReference type="PATRIC" id="fig|45076.6.peg.756"/>
<name>A0A0W1AJQ7_9GAMM</name>
<protein>
    <submittedName>
        <fullName evidence="2">Membrane-associated HD superfamily hydrolase</fullName>
    </submittedName>
</protein>
<accession>A0A0W1AJQ7</accession>
<sequence length="248" mass="28098">MSTEDKNKLDKQIVEKMREELVKIRQEEVKNQELMERHRTRADVRAQEMDLLAKESKVIDPHTGRESTLMDIVINEAERALNADVNAYNDWRSAMMKLWNIYGHLAKAIDQSIHETIAAPALYKLSDALAQGSEVLNNIFRSDPEADLPALEHLVSVNEQGQLAIEPLTRSDNGTKTSQLLDNLFKHGVVAWLDNCGYKPTDETNSQFKKGDQILDKAGFKALNNNPETSLKNYLSDAPELEFRPRGP</sequence>
<dbReference type="Proteomes" id="UP000054662">
    <property type="component" value="Unassembled WGS sequence"/>
</dbReference>
<comment type="caution">
    <text evidence="2">The sequence shown here is derived from an EMBL/GenBank/DDBJ whole genome shotgun (WGS) entry which is preliminary data.</text>
</comment>
<gene>
    <name evidence="2" type="ORF">Lwor_0688</name>
</gene>
<dbReference type="RefSeq" id="WP_058492521.1">
    <property type="nucleotide sequence ID" value="NZ_CBCRUR010000010.1"/>
</dbReference>
<reference evidence="2 3" key="1">
    <citation type="submission" date="2015-11" db="EMBL/GenBank/DDBJ databases">
        <title>Genomic analysis of 38 Legionella species identifies large and diverse effector repertoires.</title>
        <authorList>
            <person name="Burstein D."/>
            <person name="Amaro F."/>
            <person name="Zusman T."/>
            <person name="Lifshitz Z."/>
            <person name="Cohen O."/>
            <person name="Gilbert J.A."/>
            <person name="Pupko T."/>
            <person name="Shuman H.A."/>
            <person name="Segal G."/>
        </authorList>
    </citation>
    <scope>NUCLEOTIDE SEQUENCE [LARGE SCALE GENOMIC DNA]</scope>
    <source>
        <strain evidence="2 3">ATCC 49508</strain>
    </source>
</reference>
<keyword evidence="2" id="KW-0378">Hydrolase</keyword>
<dbReference type="EMBL" id="LNZC01000005">
    <property type="protein sequence ID" value="KTD81411.1"/>
    <property type="molecule type" value="Genomic_DNA"/>
</dbReference>
<evidence type="ECO:0000313" key="3">
    <source>
        <dbReference type="Proteomes" id="UP000054662"/>
    </source>
</evidence>
<dbReference type="GO" id="GO:0016787">
    <property type="term" value="F:hydrolase activity"/>
    <property type="evidence" value="ECO:0007669"/>
    <property type="project" value="UniProtKB-KW"/>
</dbReference>
<dbReference type="OrthoDB" id="5648372at2"/>
<keyword evidence="3" id="KW-1185">Reference proteome</keyword>
<evidence type="ECO:0000313" key="2">
    <source>
        <dbReference type="EMBL" id="KTD81411.1"/>
    </source>
</evidence>
<feature type="region of interest" description="Disordered" evidence="1">
    <location>
        <begin position="225"/>
        <end position="248"/>
    </location>
</feature>
<dbReference type="STRING" id="45076.Lwor_0688"/>
<dbReference type="AlphaFoldDB" id="A0A0W1AJQ7"/>